<reference evidence="1 2" key="1">
    <citation type="submission" date="2021-03" db="EMBL/GenBank/DDBJ databases">
        <title>Sequencing the genomes of 1000 actinobacteria strains.</title>
        <authorList>
            <person name="Klenk H.-P."/>
        </authorList>
    </citation>
    <scope>NUCLEOTIDE SEQUENCE [LARGE SCALE GENOMIC DNA]</scope>
    <source>
        <strain evidence="1 2">DSM 12544</strain>
    </source>
</reference>
<keyword evidence="2" id="KW-1185">Reference proteome</keyword>
<name>A0ABS4T541_9MICC</name>
<gene>
    <name evidence="1" type="ORF">JOF45_002674</name>
</gene>
<accession>A0ABS4T541</accession>
<dbReference type="RefSeq" id="WP_210051549.1">
    <property type="nucleotide sequence ID" value="NZ_JAGINX010000002.1"/>
</dbReference>
<comment type="caution">
    <text evidence="1">The sequence shown here is derived from an EMBL/GenBank/DDBJ whole genome shotgun (WGS) entry which is preliminary data.</text>
</comment>
<evidence type="ECO:0000313" key="2">
    <source>
        <dbReference type="Proteomes" id="UP001519331"/>
    </source>
</evidence>
<protein>
    <submittedName>
        <fullName evidence="1">Uncharacterized protein</fullName>
    </submittedName>
</protein>
<sequence length="185" mass="20406">MSDFTGTPEPTIGPAQLPNGWPGQLCGECRMDDNDWGIKHGVDLDACRAMLAHSHYQSRCCGHWLARRAGPVPDAPEGWHDWPTCDCGSGQLVTTAFYPDRYAPVEVLSASCCMTRMLDGDLPEHRTDFPLPLLSRAWAAAWTEVDARGGFRLIHAVNRGEDPAEYMRRATAPAAPTEPEQLVLF</sequence>
<dbReference type="EMBL" id="JAGINX010000002">
    <property type="protein sequence ID" value="MBP2319591.1"/>
    <property type="molecule type" value="Genomic_DNA"/>
</dbReference>
<evidence type="ECO:0000313" key="1">
    <source>
        <dbReference type="EMBL" id="MBP2319591.1"/>
    </source>
</evidence>
<proteinExistence type="predicted"/>
<organism evidence="1 2">
    <name type="scientific">Nesterenkonia lacusekhoensis</name>
    <dbReference type="NCBI Taxonomy" id="150832"/>
    <lineage>
        <taxon>Bacteria</taxon>
        <taxon>Bacillati</taxon>
        <taxon>Actinomycetota</taxon>
        <taxon>Actinomycetes</taxon>
        <taxon>Micrococcales</taxon>
        <taxon>Micrococcaceae</taxon>
        <taxon>Nesterenkonia</taxon>
    </lineage>
</organism>
<dbReference type="Proteomes" id="UP001519331">
    <property type="component" value="Unassembled WGS sequence"/>
</dbReference>